<organism evidence="2 3">
    <name type="scientific">Reichenbachiella agarivorans</name>
    <dbReference type="NCBI Taxonomy" id="2979464"/>
    <lineage>
        <taxon>Bacteria</taxon>
        <taxon>Pseudomonadati</taxon>
        <taxon>Bacteroidota</taxon>
        <taxon>Cytophagia</taxon>
        <taxon>Cytophagales</taxon>
        <taxon>Reichenbachiellaceae</taxon>
        <taxon>Reichenbachiella</taxon>
    </lineage>
</organism>
<keyword evidence="1" id="KW-0472">Membrane</keyword>
<name>A0ABY6CN46_9BACT</name>
<accession>A0ABY6CN46</accession>
<evidence type="ECO:0000313" key="2">
    <source>
        <dbReference type="EMBL" id="UXP31937.1"/>
    </source>
</evidence>
<gene>
    <name evidence="2" type="ORF">N6H18_16450</name>
</gene>
<reference evidence="2" key="1">
    <citation type="submission" date="2022-09" db="EMBL/GenBank/DDBJ databases">
        <title>Comparative genomics and taxonomic characterization of three novel marine species of genus Reichenbachiella exhibiting antioxidant and polysaccharide degradation activities.</title>
        <authorList>
            <person name="Muhammad N."/>
            <person name="Lee Y.-J."/>
            <person name="Ko J."/>
            <person name="Kim S.-G."/>
        </authorList>
    </citation>
    <scope>NUCLEOTIDE SEQUENCE</scope>
    <source>
        <strain evidence="2">BKB1-1</strain>
    </source>
</reference>
<feature type="transmembrane region" description="Helical" evidence="1">
    <location>
        <begin position="203"/>
        <end position="225"/>
    </location>
</feature>
<feature type="transmembrane region" description="Helical" evidence="1">
    <location>
        <begin position="85"/>
        <end position="103"/>
    </location>
</feature>
<evidence type="ECO:0000313" key="3">
    <source>
        <dbReference type="Proteomes" id="UP001065174"/>
    </source>
</evidence>
<keyword evidence="1" id="KW-1133">Transmembrane helix</keyword>
<feature type="transmembrane region" description="Helical" evidence="1">
    <location>
        <begin position="166"/>
        <end position="183"/>
    </location>
</feature>
<feature type="transmembrane region" description="Helical" evidence="1">
    <location>
        <begin position="138"/>
        <end position="154"/>
    </location>
</feature>
<proteinExistence type="predicted"/>
<dbReference type="EMBL" id="CP106679">
    <property type="protein sequence ID" value="UXP31937.1"/>
    <property type="molecule type" value="Genomic_DNA"/>
</dbReference>
<feature type="transmembrane region" description="Helical" evidence="1">
    <location>
        <begin position="20"/>
        <end position="36"/>
    </location>
</feature>
<keyword evidence="1" id="KW-0812">Transmembrane</keyword>
<protein>
    <submittedName>
        <fullName evidence="2">Uncharacterized protein</fullName>
    </submittedName>
</protein>
<evidence type="ECO:0000256" key="1">
    <source>
        <dbReference type="SAM" id="Phobius"/>
    </source>
</evidence>
<keyword evidence="3" id="KW-1185">Reference proteome</keyword>
<dbReference type="Proteomes" id="UP001065174">
    <property type="component" value="Chromosome"/>
</dbReference>
<feature type="transmembrane region" description="Helical" evidence="1">
    <location>
        <begin position="48"/>
        <end position="73"/>
    </location>
</feature>
<sequence length="284" mass="33082">MNFKVTELYDIFSNRELSTVIWILPIILGIQFNKGIRMASRGVLKSFFVTSILIVILLAILYSSSIIYLLYRLSFWDFSLFKDSIYWFIGSGFLILFNLKKAGKEKDFFKNMVRDNLKLILILEFVVNIHQFSLITELILLPIIAFLAMIQAVAEREERTQKVKSLIDWVFTIFGVVVLGISIRDIWIDFHGFANLPNLKSFLLPIILSITFIPFAYCIAFYMNLELIFVRLGMFLKNNKDIRYAKRQTILMSRLSLKKLNKISPKINTLYNGSTREDIRNAIT</sequence>
<dbReference type="RefSeq" id="WP_262309376.1">
    <property type="nucleotide sequence ID" value="NZ_CP106679.1"/>
</dbReference>